<accession>A0A2A6BN79</accession>
<evidence type="ECO:0000313" key="2">
    <source>
        <dbReference type="EnsemblMetazoa" id="PPA44000.1"/>
    </source>
</evidence>
<name>A0A2A6BN79_PRIPA</name>
<evidence type="ECO:0000256" key="1">
    <source>
        <dbReference type="SAM" id="MobiDB-lite"/>
    </source>
</evidence>
<keyword evidence="3" id="KW-1185">Reference proteome</keyword>
<gene>
    <name evidence="2" type="primary">WBGene00282369</name>
</gene>
<protein>
    <submittedName>
        <fullName evidence="2">Uncharacterized protein</fullName>
    </submittedName>
</protein>
<feature type="region of interest" description="Disordered" evidence="1">
    <location>
        <begin position="30"/>
        <end position="73"/>
    </location>
</feature>
<dbReference type="AlphaFoldDB" id="A0A2A6BN79"/>
<sequence length="685" mass="75332">MVILHLNFSLTTATKMPVVIEANRGHAEAKEDVDARTTRARKRAAPDTATSADKCRARRSPSRHPSLPPTTRVKRACKPAGFFARLNSGDLVGAKKLLDDVFNAGRVTVANGAASVAAARAAPSGVATRAAAAVVTDVLDGDSEDVADAPSANTRSAQARVASELGGATATTLLVHNASTARCAPSAASDNEEDENDAPATITRTAQPRSANGQFAAMFGTLPQSACRSLVLHLLQPLQPLLQPRVDGIDDNVVNANIRTVRAAAVKAKEALVRNSTAAKDARSTADVNAADADAFFAAHFRAILDKEKHIVNTRLKYGRLLDSILRRGEPNTQLDEHQVRAIMLVEHYGNFCLMHNEHLEEMNALAKGCQCRSKEELEKFPEFCWKGIKSKADYVRKAEGMKEEYLMRLEETLRKKYDDFEKVFSNRDGTKSTKSYKQQLRDAQEMYYEYGYYFKYAPTFLSNWIEGEGEKLFHPGKLCDALRVRMDAQKILKFKKGNLDDLRCTRGNNACADPTPFLEPDWTGGCYEDGELRYMTRLGFTIPLLGVRGEDTPLTWTEWYHPLTTAACSAQSGCTCTAKSCEQRRVTEGIKRVLGRKLEGLASMANQADFLDTILEMTIVATAAKRNSSDYTDLSPTRPVKTSGASAPGARCQWWMRRMSVNGEGSNALGQILTAVQDLITYYY</sequence>
<dbReference type="EnsemblMetazoa" id="PPA44000.1">
    <property type="protein sequence ID" value="PPA44000.1"/>
    <property type="gene ID" value="WBGene00282369"/>
</dbReference>
<accession>A0A8R1V1H0</accession>
<reference evidence="3" key="1">
    <citation type="journal article" date="2008" name="Nat. Genet.">
        <title>The Pristionchus pacificus genome provides a unique perspective on nematode lifestyle and parasitism.</title>
        <authorList>
            <person name="Dieterich C."/>
            <person name="Clifton S.W."/>
            <person name="Schuster L.N."/>
            <person name="Chinwalla A."/>
            <person name="Delehaunty K."/>
            <person name="Dinkelacker I."/>
            <person name="Fulton L."/>
            <person name="Fulton R."/>
            <person name="Godfrey J."/>
            <person name="Minx P."/>
            <person name="Mitreva M."/>
            <person name="Roeseler W."/>
            <person name="Tian H."/>
            <person name="Witte H."/>
            <person name="Yang S.P."/>
            <person name="Wilson R.K."/>
            <person name="Sommer R.J."/>
        </authorList>
    </citation>
    <scope>NUCLEOTIDE SEQUENCE [LARGE SCALE GENOMIC DNA]</scope>
    <source>
        <strain evidence="3">PS312</strain>
    </source>
</reference>
<organism evidence="2 3">
    <name type="scientific">Pristionchus pacificus</name>
    <name type="common">Parasitic nematode worm</name>
    <dbReference type="NCBI Taxonomy" id="54126"/>
    <lineage>
        <taxon>Eukaryota</taxon>
        <taxon>Metazoa</taxon>
        <taxon>Ecdysozoa</taxon>
        <taxon>Nematoda</taxon>
        <taxon>Chromadorea</taxon>
        <taxon>Rhabditida</taxon>
        <taxon>Rhabditina</taxon>
        <taxon>Diplogasteromorpha</taxon>
        <taxon>Diplogasteroidea</taxon>
        <taxon>Neodiplogasteridae</taxon>
        <taxon>Pristionchus</taxon>
    </lineage>
</organism>
<proteinExistence type="predicted"/>
<evidence type="ECO:0000313" key="3">
    <source>
        <dbReference type="Proteomes" id="UP000005239"/>
    </source>
</evidence>
<reference evidence="2" key="2">
    <citation type="submission" date="2022-06" db="UniProtKB">
        <authorList>
            <consortium name="EnsemblMetazoa"/>
        </authorList>
    </citation>
    <scope>IDENTIFICATION</scope>
    <source>
        <strain evidence="2">PS312</strain>
    </source>
</reference>
<dbReference type="Proteomes" id="UP000005239">
    <property type="component" value="Unassembled WGS sequence"/>
</dbReference>